<comment type="caution">
    <text evidence="1">The sequence shown here is derived from an EMBL/GenBank/DDBJ whole genome shotgun (WGS) entry which is preliminary data.</text>
</comment>
<dbReference type="Proteomes" id="UP001551675">
    <property type="component" value="Unassembled WGS sequence"/>
</dbReference>
<proteinExistence type="predicted"/>
<dbReference type="RefSeq" id="WP_358131860.1">
    <property type="nucleotide sequence ID" value="NZ_JBFALK010000004.1"/>
</dbReference>
<accession>A0ABV3GBQ4</accession>
<evidence type="ECO:0000313" key="1">
    <source>
        <dbReference type="EMBL" id="MEV0969002.1"/>
    </source>
</evidence>
<evidence type="ECO:0000313" key="2">
    <source>
        <dbReference type="Proteomes" id="UP001551675"/>
    </source>
</evidence>
<dbReference type="EMBL" id="JBFALK010000004">
    <property type="protein sequence ID" value="MEV0969002.1"/>
    <property type="molecule type" value="Genomic_DNA"/>
</dbReference>
<gene>
    <name evidence="1" type="ORF">AB0I59_10235</name>
</gene>
<reference evidence="1 2" key="1">
    <citation type="submission" date="2024-06" db="EMBL/GenBank/DDBJ databases">
        <title>The Natural Products Discovery Center: Release of the First 8490 Sequenced Strains for Exploring Actinobacteria Biosynthetic Diversity.</title>
        <authorList>
            <person name="Kalkreuter E."/>
            <person name="Kautsar S.A."/>
            <person name="Yang D."/>
            <person name="Bader C.D."/>
            <person name="Teijaro C.N."/>
            <person name="Fluegel L."/>
            <person name="Davis C.M."/>
            <person name="Simpson J.R."/>
            <person name="Lauterbach L."/>
            <person name="Steele A.D."/>
            <person name="Gui C."/>
            <person name="Meng S."/>
            <person name="Li G."/>
            <person name="Viehrig K."/>
            <person name="Ye F."/>
            <person name="Su P."/>
            <person name="Kiefer A.F."/>
            <person name="Nichols A."/>
            <person name="Cepeda A.J."/>
            <person name="Yan W."/>
            <person name="Fan B."/>
            <person name="Jiang Y."/>
            <person name="Adhikari A."/>
            <person name="Zheng C.-J."/>
            <person name="Schuster L."/>
            <person name="Cowan T.M."/>
            <person name="Smanski M.J."/>
            <person name="Chevrette M.G."/>
            <person name="De Carvalho L.P.S."/>
            <person name="Shen B."/>
        </authorList>
    </citation>
    <scope>NUCLEOTIDE SEQUENCE [LARGE SCALE GENOMIC DNA]</scope>
    <source>
        <strain evidence="1 2">NPDC050100</strain>
    </source>
</reference>
<protein>
    <submittedName>
        <fullName evidence="1">Uncharacterized protein</fullName>
    </submittedName>
</protein>
<keyword evidence="2" id="KW-1185">Reference proteome</keyword>
<organism evidence="1 2">
    <name type="scientific">Microtetraspora glauca</name>
    <dbReference type="NCBI Taxonomy" id="1996"/>
    <lineage>
        <taxon>Bacteria</taxon>
        <taxon>Bacillati</taxon>
        <taxon>Actinomycetota</taxon>
        <taxon>Actinomycetes</taxon>
        <taxon>Streptosporangiales</taxon>
        <taxon>Streptosporangiaceae</taxon>
        <taxon>Microtetraspora</taxon>
    </lineage>
</organism>
<sequence>MPCRDRLGVPYEVTLELYRDGVPYGTVGERCGWFLARLARVIADARADGGPQAGGWPDPEDRFPGGEGEMFALRYRSRIDVVGGGELRCQVRTMPSWIPTRRRGGVAPLGEWRLTRRAFLEAWGASGVGLRAELTSGRLAAFVEGLVCDAEEILGGSFEMERNSNLTDGAVRVSRPR</sequence>
<name>A0ABV3GBQ4_MICGL</name>